<dbReference type="EMBL" id="CP136891">
    <property type="protein sequence ID" value="WOK99449.1"/>
    <property type="molecule type" value="Genomic_DNA"/>
</dbReference>
<reference evidence="2 3" key="1">
    <citation type="submission" date="2023-10" db="EMBL/GenBank/DDBJ databases">
        <title>Chromosome-scale genome assembly provides insights into flower coloration mechanisms of Canna indica.</title>
        <authorList>
            <person name="Li C."/>
        </authorList>
    </citation>
    <scope>NUCLEOTIDE SEQUENCE [LARGE SCALE GENOMIC DNA]</scope>
    <source>
        <tissue evidence="2">Flower</tissue>
    </source>
</reference>
<evidence type="ECO:0000313" key="2">
    <source>
        <dbReference type="EMBL" id="WOK99449.1"/>
    </source>
</evidence>
<keyword evidence="3" id="KW-1185">Reference proteome</keyword>
<evidence type="ECO:0000313" key="3">
    <source>
        <dbReference type="Proteomes" id="UP001327560"/>
    </source>
</evidence>
<organism evidence="2 3">
    <name type="scientific">Canna indica</name>
    <name type="common">Indian-shot</name>
    <dbReference type="NCBI Taxonomy" id="4628"/>
    <lineage>
        <taxon>Eukaryota</taxon>
        <taxon>Viridiplantae</taxon>
        <taxon>Streptophyta</taxon>
        <taxon>Embryophyta</taxon>
        <taxon>Tracheophyta</taxon>
        <taxon>Spermatophyta</taxon>
        <taxon>Magnoliopsida</taxon>
        <taxon>Liliopsida</taxon>
        <taxon>Zingiberales</taxon>
        <taxon>Cannaceae</taxon>
        <taxon>Canna</taxon>
    </lineage>
</organism>
<dbReference type="Proteomes" id="UP001327560">
    <property type="component" value="Chromosome 2"/>
</dbReference>
<sequence length="93" mass="9805">MARSPSMEADSTAQSTAVGPPQPRHLFPSPPDSKAHAALAFPAPFYTPSPLLAEAPSSPLREDISCVALLLLSFPPISVRSSFSSTPTWKISS</sequence>
<evidence type="ECO:0000256" key="1">
    <source>
        <dbReference type="SAM" id="MobiDB-lite"/>
    </source>
</evidence>
<dbReference type="AlphaFoldDB" id="A0AAQ3K1R2"/>
<accession>A0AAQ3K1R2</accession>
<protein>
    <submittedName>
        <fullName evidence="2">Uncharacterized protein</fullName>
    </submittedName>
</protein>
<proteinExistence type="predicted"/>
<feature type="compositionally biased region" description="Pro residues" evidence="1">
    <location>
        <begin position="20"/>
        <end position="31"/>
    </location>
</feature>
<gene>
    <name evidence="2" type="ORF">Cni_G08161</name>
</gene>
<feature type="region of interest" description="Disordered" evidence="1">
    <location>
        <begin position="1"/>
        <end position="34"/>
    </location>
</feature>
<name>A0AAQ3K1R2_9LILI</name>